<organism evidence="1 2">
    <name type="scientific">Perkinsus olseni</name>
    <name type="common">Perkinsus atlanticus</name>
    <dbReference type="NCBI Taxonomy" id="32597"/>
    <lineage>
        <taxon>Eukaryota</taxon>
        <taxon>Sar</taxon>
        <taxon>Alveolata</taxon>
        <taxon>Perkinsozoa</taxon>
        <taxon>Perkinsea</taxon>
        <taxon>Perkinsida</taxon>
        <taxon>Perkinsidae</taxon>
        <taxon>Perkinsus</taxon>
    </lineage>
</organism>
<protein>
    <submittedName>
        <fullName evidence="1">Uncharacterized protein</fullName>
    </submittedName>
</protein>
<proteinExistence type="predicted"/>
<sequence>MKRMVFSRPSLALLFTVGLAVLGDKFRELQLLYAATEEGVRYIFIPDPRKWPGSVVGHLRSKNLVRSENTVNNVSFYQMNSFIVRKNENELPATKATILRVDQDGHTEEFSGEVMQADDDCFCDVHSLTPKVASSSTRGRGGSVIISTAEARPEVKGELRRACQDGLSPIRPQEGYEDLALGDYSGVYDGKFTVKLTLFREDPPDFVIRECEARSLGILKKVVYRKVCNFLIAMLVFEKDGVPYFFRVVLSPGLTAIFSKDCCKRSSNRSYDLVAARERSHGYAQASCSFHLDRSAGKFSSKYIMDWDSVFKVGFTLRPRACPRRLKIDAATLES</sequence>
<accession>A0A7J6P9Y7</accession>
<comment type="caution">
    <text evidence="1">The sequence shown here is derived from an EMBL/GenBank/DDBJ whole genome shotgun (WGS) entry which is preliminary data.</text>
</comment>
<dbReference type="AlphaFoldDB" id="A0A7J6P9Y7"/>
<evidence type="ECO:0000313" key="2">
    <source>
        <dbReference type="Proteomes" id="UP000574390"/>
    </source>
</evidence>
<dbReference type="EMBL" id="JABANM010036105">
    <property type="protein sequence ID" value="KAF4692984.1"/>
    <property type="molecule type" value="Genomic_DNA"/>
</dbReference>
<gene>
    <name evidence="1" type="ORF">FOZ62_012616</name>
</gene>
<reference evidence="1 2" key="1">
    <citation type="submission" date="2020-04" db="EMBL/GenBank/DDBJ databases">
        <title>Perkinsus olseni comparative genomics.</title>
        <authorList>
            <person name="Bogema D.R."/>
        </authorList>
    </citation>
    <scope>NUCLEOTIDE SEQUENCE [LARGE SCALE GENOMIC DNA]</scope>
    <source>
        <strain evidence="1">ATCC PRA-205</strain>
    </source>
</reference>
<dbReference type="Proteomes" id="UP000574390">
    <property type="component" value="Unassembled WGS sequence"/>
</dbReference>
<evidence type="ECO:0000313" key="1">
    <source>
        <dbReference type="EMBL" id="KAF4692984.1"/>
    </source>
</evidence>
<name>A0A7J6P9Y7_PEROL</name>